<evidence type="ECO:0000313" key="1">
    <source>
        <dbReference type="EMBL" id="SJL01222.1"/>
    </source>
</evidence>
<organism evidence="1 2">
    <name type="scientific">Armillaria ostoyae</name>
    <name type="common">Armillaria root rot fungus</name>
    <dbReference type="NCBI Taxonomy" id="47428"/>
    <lineage>
        <taxon>Eukaryota</taxon>
        <taxon>Fungi</taxon>
        <taxon>Dikarya</taxon>
        <taxon>Basidiomycota</taxon>
        <taxon>Agaricomycotina</taxon>
        <taxon>Agaricomycetes</taxon>
        <taxon>Agaricomycetidae</taxon>
        <taxon>Agaricales</taxon>
        <taxon>Marasmiineae</taxon>
        <taxon>Physalacriaceae</taxon>
        <taxon>Armillaria</taxon>
    </lineage>
</organism>
<dbReference type="EMBL" id="FUEG01000003">
    <property type="protein sequence ID" value="SJL01222.1"/>
    <property type="molecule type" value="Genomic_DNA"/>
</dbReference>
<protein>
    <submittedName>
        <fullName evidence="1">Uncharacterized protein</fullName>
    </submittedName>
</protein>
<proteinExistence type="predicted"/>
<evidence type="ECO:0000313" key="2">
    <source>
        <dbReference type="Proteomes" id="UP000219338"/>
    </source>
</evidence>
<gene>
    <name evidence="1" type="ORF">ARMOST_04540</name>
</gene>
<dbReference type="AlphaFoldDB" id="A0A284QXW0"/>
<name>A0A284QXW0_ARMOS</name>
<dbReference type="Proteomes" id="UP000219338">
    <property type="component" value="Unassembled WGS sequence"/>
</dbReference>
<accession>A0A284QXW0</accession>
<reference evidence="2" key="1">
    <citation type="journal article" date="2017" name="Nat. Ecol. Evol.">
        <title>Genome expansion and lineage-specific genetic innovations in the forest pathogenic fungi Armillaria.</title>
        <authorList>
            <person name="Sipos G."/>
            <person name="Prasanna A.N."/>
            <person name="Walter M.C."/>
            <person name="O'Connor E."/>
            <person name="Balint B."/>
            <person name="Krizsan K."/>
            <person name="Kiss B."/>
            <person name="Hess J."/>
            <person name="Varga T."/>
            <person name="Slot J."/>
            <person name="Riley R."/>
            <person name="Boka B."/>
            <person name="Rigling D."/>
            <person name="Barry K."/>
            <person name="Lee J."/>
            <person name="Mihaltcheva S."/>
            <person name="LaButti K."/>
            <person name="Lipzen A."/>
            <person name="Waldron R."/>
            <person name="Moloney N.M."/>
            <person name="Sperisen C."/>
            <person name="Kredics L."/>
            <person name="Vagvoelgyi C."/>
            <person name="Patrignani A."/>
            <person name="Fitzpatrick D."/>
            <person name="Nagy I."/>
            <person name="Doyle S."/>
            <person name="Anderson J.B."/>
            <person name="Grigoriev I.V."/>
            <person name="Gueldener U."/>
            <person name="Muensterkoetter M."/>
            <person name="Nagy L.G."/>
        </authorList>
    </citation>
    <scope>NUCLEOTIDE SEQUENCE [LARGE SCALE GENOMIC DNA]</scope>
    <source>
        <strain evidence="2">C18/9</strain>
    </source>
</reference>
<sequence>MIYDTLDNNSAASSWDRVGFLSEQKITAFACLSATFLSAMSNDTFTMSSAFEWFARSRQQSDESMARSPAGLRFLSLSIESGGMTRTTERSWSLFVNSDGEKHAIECPQPDQEKSRWPTLSGLHRLVHLTCKRDCTLSAVQHVTIVSKIWTKQGFSLDLRKCIGLV</sequence>
<keyword evidence="2" id="KW-1185">Reference proteome</keyword>